<name>A0A2N5TSL4_9BASI</name>
<dbReference type="STRING" id="200324.A0A2N5TSL4"/>
<dbReference type="Proteomes" id="UP000235392">
    <property type="component" value="Unassembled WGS sequence"/>
</dbReference>
<sequence>MSHSSVKLLSLLASWVSVHKKLPALYFLCAERVTTRGLVSPHRTYISPSSTSACFAPAIVPVDALTRSSRTYLSQPTQMQGRLLVYDRSWMRHRILRLSRLTIPSPVPSHSFGSINTVMVLTKGLLPMPTPTNLWTDPRIWRCLPVASNNHSSWSSTCIRSNLCHQPGDCRPTPLTQPDKITYAHMLINKPQDNNEAFILSKLGAQFEHYLGPCDDPCYTCGALHWRSERNKRDINKESTAYPTCCQMGSAIVPVAYDRAYPEEWKKRLLGSGDDSGHFRRYLPNYNNALSFTSLGARIDKSTQGHRGIYTFRTSGNLYHNMRSYIPNKKAVPVLPRYTSLAATTSLRLPIE</sequence>
<organism evidence="1 4">
    <name type="scientific">Puccinia coronata f. sp. avenae</name>
    <dbReference type="NCBI Taxonomy" id="200324"/>
    <lineage>
        <taxon>Eukaryota</taxon>
        <taxon>Fungi</taxon>
        <taxon>Dikarya</taxon>
        <taxon>Basidiomycota</taxon>
        <taxon>Pucciniomycotina</taxon>
        <taxon>Pucciniomycetes</taxon>
        <taxon>Pucciniales</taxon>
        <taxon>Pucciniaceae</taxon>
        <taxon>Puccinia</taxon>
    </lineage>
</organism>
<dbReference type="PANTHER" id="PTHR45786">
    <property type="entry name" value="DNA BINDING PROTEIN-LIKE"/>
    <property type="match status" value="1"/>
</dbReference>
<comment type="caution">
    <text evidence="1">The sequence shown here is derived from an EMBL/GenBank/DDBJ whole genome shotgun (WGS) entry which is preliminary data.</text>
</comment>
<dbReference type="OrthoDB" id="2507472at2759"/>
<protein>
    <submittedName>
        <fullName evidence="1">Uncharacterized protein</fullName>
    </submittedName>
</protein>
<reference evidence="3 4" key="1">
    <citation type="submission" date="2017-11" db="EMBL/GenBank/DDBJ databases">
        <title>De novo assembly and phasing of dikaryotic genomes from two isolates of Puccinia coronata f. sp. avenae, the causal agent of oat crown rust.</title>
        <authorList>
            <person name="Miller M.E."/>
            <person name="Zhang Y."/>
            <person name="Omidvar V."/>
            <person name="Sperschneider J."/>
            <person name="Schwessinger B."/>
            <person name="Raley C."/>
            <person name="Palmer J.M."/>
            <person name="Garnica D."/>
            <person name="Upadhyaya N."/>
            <person name="Rathjen J."/>
            <person name="Taylor J.M."/>
            <person name="Park R.F."/>
            <person name="Dodds P.N."/>
            <person name="Hirsch C.D."/>
            <person name="Kianian S.F."/>
            <person name="Figueroa M."/>
        </authorList>
    </citation>
    <scope>NUCLEOTIDE SEQUENCE [LARGE SCALE GENOMIC DNA]</scope>
    <source>
        <strain evidence="2">12NC29</strain>
        <strain evidence="1">12SD80</strain>
    </source>
</reference>
<proteinExistence type="predicted"/>
<keyword evidence="3" id="KW-1185">Reference proteome</keyword>
<dbReference type="Proteomes" id="UP000235388">
    <property type="component" value="Unassembled WGS sequence"/>
</dbReference>
<evidence type="ECO:0000313" key="1">
    <source>
        <dbReference type="EMBL" id="PLW28467.1"/>
    </source>
</evidence>
<evidence type="ECO:0000313" key="3">
    <source>
        <dbReference type="Proteomes" id="UP000235388"/>
    </source>
</evidence>
<evidence type="ECO:0000313" key="2">
    <source>
        <dbReference type="EMBL" id="PLW32134.1"/>
    </source>
</evidence>
<accession>A0A2N5TSL4</accession>
<dbReference type="EMBL" id="PGCI01000364">
    <property type="protein sequence ID" value="PLW28467.1"/>
    <property type="molecule type" value="Genomic_DNA"/>
</dbReference>
<gene>
    <name evidence="2" type="ORF">PCANC_24348</name>
    <name evidence="1" type="ORF">PCASD_23304</name>
</gene>
<dbReference type="EMBL" id="PGCJ01000330">
    <property type="protein sequence ID" value="PLW32134.1"/>
    <property type="molecule type" value="Genomic_DNA"/>
</dbReference>
<dbReference type="AlphaFoldDB" id="A0A2N5TSL4"/>
<dbReference type="PANTHER" id="PTHR45786:SF74">
    <property type="entry name" value="ATP-DEPENDENT DNA HELICASE"/>
    <property type="match status" value="1"/>
</dbReference>
<evidence type="ECO:0000313" key="4">
    <source>
        <dbReference type="Proteomes" id="UP000235392"/>
    </source>
</evidence>